<dbReference type="Proteomes" id="UP000694005">
    <property type="component" value="Chromosome A09"/>
</dbReference>
<evidence type="ECO:0000313" key="2">
    <source>
        <dbReference type="EMBL" id="CAG7862696.1"/>
    </source>
</evidence>
<feature type="non-terminal residue" evidence="2">
    <location>
        <position position="132"/>
    </location>
</feature>
<evidence type="ECO:0000256" key="1">
    <source>
        <dbReference type="SAM" id="MobiDB-lite"/>
    </source>
</evidence>
<dbReference type="EMBL" id="LS974625">
    <property type="protein sequence ID" value="CAG7862696.1"/>
    <property type="molecule type" value="Genomic_DNA"/>
</dbReference>
<reference evidence="2 3" key="1">
    <citation type="submission" date="2021-07" db="EMBL/GenBank/DDBJ databases">
        <authorList>
            <consortium name="Genoscope - CEA"/>
            <person name="William W."/>
        </authorList>
    </citation>
    <scope>NUCLEOTIDE SEQUENCE [LARGE SCALE GENOMIC DNA]</scope>
</reference>
<accession>A0A8D9FZR1</accession>
<dbReference type="AlphaFoldDB" id="A0A8D9FZR1"/>
<feature type="region of interest" description="Disordered" evidence="1">
    <location>
        <begin position="77"/>
        <end position="132"/>
    </location>
</feature>
<evidence type="ECO:0000313" key="3">
    <source>
        <dbReference type="Proteomes" id="UP000694005"/>
    </source>
</evidence>
<feature type="compositionally biased region" description="Polar residues" evidence="1">
    <location>
        <begin position="77"/>
        <end position="92"/>
    </location>
</feature>
<sequence>PPSIPTTEEVLEEIREETIQYTIVADPIERAARMKRVLQSELDGSVEETVAGIIKASSMALNLPLLVPLSIPQAQLTTMKSTSRPITAQSQNTRKRSRPAKTRDIKISPKFFVGSSSRKRNMVKGMASPSNS</sequence>
<dbReference type="Gramene" id="A09p31630.2_BraZ1">
    <property type="protein sequence ID" value="A09p31630.2_BraZ1.CDS.1"/>
    <property type="gene ID" value="A09g31630.2_BraZ1"/>
</dbReference>
<organism evidence="2 3">
    <name type="scientific">Brassica campestris</name>
    <name type="common">Field mustard</name>
    <dbReference type="NCBI Taxonomy" id="3711"/>
    <lineage>
        <taxon>Eukaryota</taxon>
        <taxon>Viridiplantae</taxon>
        <taxon>Streptophyta</taxon>
        <taxon>Embryophyta</taxon>
        <taxon>Tracheophyta</taxon>
        <taxon>Spermatophyta</taxon>
        <taxon>Magnoliopsida</taxon>
        <taxon>eudicotyledons</taxon>
        <taxon>Gunneridae</taxon>
        <taxon>Pentapetalae</taxon>
        <taxon>rosids</taxon>
        <taxon>malvids</taxon>
        <taxon>Brassicales</taxon>
        <taxon>Brassicaceae</taxon>
        <taxon>Brassiceae</taxon>
        <taxon>Brassica</taxon>
    </lineage>
</organism>
<feature type="non-terminal residue" evidence="2">
    <location>
        <position position="1"/>
    </location>
</feature>
<proteinExistence type="predicted"/>
<gene>
    <name evidence="2" type="ORF">BRAPAZ1V2_A09P31630.2</name>
</gene>
<protein>
    <submittedName>
        <fullName evidence="2">Uncharacterized protein</fullName>
    </submittedName>
</protein>
<name>A0A8D9FZR1_BRACM</name>